<dbReference type="NCBIfam" id="NF008955">
    <property type="entry name" value="PRK12297.1"/>
    <property type="match status" value="1"/>
</dbReference>
<evidence type="ECO:0000256" key="8">
    <source>
        <dbReference type="HAMAP-Rule" id="MF_01454"/>
    </source>
</evidence>
<dbReference type="GO" id="GO:0003924">
    <property type="term" value="F:GTPase activity"/>
    <property type="evidence" value="ECO:0007669"/>
    <property type="project" value="UniProtKB-UniRule"/>
</dbReference>
<dbReference type="PROSITE" id="PS51883">
    <property type="entry name" value="OBG"/>
    <property type="match status" value="1"/>
</dbReference>
<dbReference type="Proteomes" id="UP000528457">
    <property type="component" value="Unassembled WGS sequence"/>
</dbReference>
<dbReference type="RefSeq" id="WP_166850083.1">
    <property type="nucleotide sequence ID" value="NZ_JAAONY010000001.1"/>
</dbReference>
<dbReference type="EMBL" id="JACHHT010000001">
    <property type="protein sequence ID" value="MBB6520856.1"/>
    <property type="molecule type" value="Genomic_DNA"/>
</dbReference>
<evidence type="ECO:0000313" key="12">
    <source>
        <dbReference type="EMBL" id="MBB6520856.1"/>
    </source>
</evidence>
<dbReference type="AlphaFoldDB" id="A0A7X0JT19"/>
<dbReference type="PROSITE" id="PS00905">
    <property type="entry name" value="GTP1_OBG"/>
    <property type="match status" value="1"/>
</dbReference>
<evidence type="ECO:0000256" key="7">
    <source>
        <dbReference type="ARBA" id="ARBA00023134"/>
    </source>
</evidence>
<gene>
    <name evidence="8" type="primary">obg</name>
    <name evidence="12" type="ORF">HNR48_001134</name>
</gene>
<organism evidence="12 13">
    <name type="scientific">Pseudoteredinibacter isoporae</name>
    <dbReference type="NCBI Taxonomy" id="570281"/>
    <lineage>
        <taxon>Bacteria</taxon>
        <taxon>Pseudomonadati</taxon>
        <taxon>Pseudomonadota</taxon>
        <taxon>Gammaproteobacteria</taxon>
        <taxon>Cellvibrionales</taxon>
        <taxon>Cellvibrionaceae</taxon>
        <taxon>Pseudoteredinibacter</taxon>
    </lineage>
</organism>
<comment type="function">
    <text evidence="8">An essential GTPase which binds GTP, GDP and possibly (p)ppGpp with moderate affinity, with high nucleotide exchange rates and a fairly low GTP hydrolysis rate. Plays a role in control of the cell cycle, stress response, ribosome biogenesis and in those bacteria that undergo differentiation, in morphogenesis control.</text>
</comment>
<feature type="region of interest" description="Disordered" evidence="9">
    <location>
        <begin position="354"/>
        <end position="400"/>
    </location>
</feature>
<dbReference type="SUPFAM" id="SSF52540">
    <property type="entry name" value="P-loop containing nucleoside triphosphate hydrolases"/>
    <property type="match status" value="1"/>
</dbReference>
<dbReference type="NCBIfam" id="TIGR02729">
    <property type="entry name" value="Obg_CgtA"/>
    <property type="match status" value="1"/>
</dbReference>
<feature type="domain" description="Obg" evidence="11">
    <location>
        <begin position="1"/>
        <end position="159"/>
    </location>
</feature>
<feature type="compositionally biased region" description="Acidic residues" evidence="9">
    <location>
        <begin position="382"/>
        <end position="400"/>
    </location>
</feature>
<dbReference type="EC" id="3.6.5.-" evidence="8"/>
<feature type="binding site" evidence="8">
    <location>
        <begin position="213"/>
        <end position="216"/>
    </location>
    <ligand>
        <name>GTP</name>
        <dbReference type="ChEBI" id="CHEBI:37565"/>
    </ligand>
</feature>
<dbReference type="PRINTS" id="PR00326">
    <property type="entry name" value="GTP1OBG"/>
</dbReference>
<protein>
    <recommendedName>
        <fullName evidence="8">GTPase Obg</fullName>
        <ecNumber evidence="8">3.6.5.-</ecNumber>
    </recommendedName>
    <alternativeName>
        <fullName evidence="8">GTP-binding protein Obg</fullName>
    </alternativeName>
</protein>
<comment type="subunit">
    <text evidence="8">Monomer.</text>
</comment>
<sequence length="400" mass="44004">MKFVDEAPIFVAAGNGGNGCLSFWREKFVAKGGPDGGDGGDGGSVYLEADDNLNTLVDYRYQPKYRAEHGQSGRGGNCTGAKGADLVLKVPVGTTAIDIDTEEVLGDLRKAGDRLLVAKGGWHGLGNTRFKSSVNRAPRQTSPGKPGEQRNLKLELKVLADVGLLGLPNAGKSTLIRAVSSAKPKVANYPFTTLVPNLGVVKVHEHRSFVVADIPGLIEGASEGAGLGIRFLKHLTRCRVLLHLVDMCPYDGTTPAENALAIVNELEQFSPTLAERERWLVLNKLDMLPEDEAEAACQEVIDKLNWEGPVFKVAAINKTGTHEMCNEILEYLESTWDEEKANPELVEREIDIQQQMQDEARERIESLRERHRAERKAAKEEQSDDDWDDDDYDVDVEYVP</sequence>
<dbReference type="InterPro" id="IPR006169">
    <property type="entry name" value="GTP1_OBG_dom"/>
</dbReference>
<evidence type="ECO:0000256" key="1">
    <source>
        <dbReference type="ARBA" id="ARBA00007699"/>
    </source>
</evidence>
<dbReference type="InParanoid" id="A0A7X0JT19"/>
<dbReference type="FunCoup" id="A0A7X0JT19">
    <property type="interactions" value="605"/>
</dbReference>
<dbReference type="Gene3D" id="2.70.210.12">
    <property type="entry name" value="GTP1/OBG domain"/>
    <property type="match status" value="1"/>
</dbReference>
<evidence type="ECO:0000256" key="9">
    <source>
        <dbReference type="SAM" id="MobiDB-lite"/>
    </source>
</evidence>
<proteinExistence type="inferred from homology"/>
<feature type="binding site" evidence="8">
    <location>
        <begin position="283"/>
        <end position="286"/>
    </location>
    <ligand>
        <name>GTP</name>
        <dbReference type="ChEBI" id="CHEBI:37565"/>
    </ligand>
</feature>
<keyword evidence="5 8" id="KW-0378">Hydrolase</keyword>
<dbReference type="CDD" id="cd01898">
    <property type="entry name" value="Obg"/>
    <property type="match status" value="1"/>
</dbReference>
<comment type="subcellular location">
    <subcellularLocation>
        <location evidence="8">Cytoplasm</location>
    </subcellularLocation>
</comment>
<comment type="caution">
    <text evidence="12">The sequence shown here is derived from an EMBL/GenBank/DDBJ whole genome shotgun (WGS) entry which is preliminary data.</text>
</comment>
<feature type="compositionally biased region" description="Basic and acidic residues" evidence="9">
    <location>
        <begin position="358"/>
        <end position="381"/>
    </location>
</feature>
<keyword evidence="3 8" id="KW-0479">Metal-binding</keyword>
<dbReference type="GO" id="GO:0000287">
    <property type="term" value="F:magnesium ion binding"/>
    <property type="evidence" value="ECO:0007669"/>
    <property type="project" value="InterPro"/>
</dbReference>
<dbReference type="Gene3D" id="3.40.50.300">
    <property type="entry name" value="P-loop containing nucleotide triphosphate hydrolases"/>
    <property type="match status" value="1"/>
</dbReference>
<dbReference type="InterPro" id="IPR045086">
    <property type="entry name" value="OBG_GTPase"/>
</dbReference>
<feature type="binding site" evidence="8">
    <location>
        <position position="173"/>
    </location>
    <ligand>
        <name>Mg(2+)</name>
        <dbReference type="ChEBI" id="CHEBI:18420"/>
    </ligand>
</feature>
<dbReference type="GO" id="GO:0043022">
    <property type="term" value="F:ribosome binding"/>
    <property type="evidence" value="ECO:0007669"/>
    <property type="project" value="UniProtKB-ARBA"/>
</dbReference>
<dbReference type="HAMAP" id="MF_01454">
    <property type="entry name" value="GTPase_Obg"/>
    <property type="match status" value="1"/>
</dbReference>
<evidence type="ECO:0000259" key="10">
    <source>
        <dbReference type="PROSITE" id="PS51710"/>
    </source>
</evidence>
<feature type="binding site" evidence="8">
    <location>
        <begin position="191"/>
        <end position="195"/>
    </location>
    <ligand>
        <name>GTP</name>
        <dbReference type="ChEBI" id="CHEBI:37565"/>
    </ligand>
</feature>
<feature type="binding site" evidence="8">
    <location>
        <begin position="314"/>
        <end position="316"/>
    </location>
    <ligand>
        <name>GTP</name>
        <dbReference type="ChEBI" id="CHEBI:37565"/>
    </ligand>
</feature>
<feature type="binding site" evidence="8">
    <location>
        <begin position="166"/>
        <end position="173"/>
    </location>
    <ligand>
        <name>GTP</name>
        <dbReference type="ChEBI" id="CHEBI:37565"/>
    </ligand>
</feature>
<feature type="domain" description="OBG-type G" evidence="10">
    <location>
        <begin position="160"/>
        <end position="333"/>
    </location>
</feature>
<evidence type="ECO:0000256" key="5">
    <source>
        <dbReference type="ARBA" id="ARBA00022801"/>
    </source>
</evidence>
<dbReference type="InterPro" id="IPR031167">
    <property type="entry name" value="G_OBG"/>
</dbReference>
<keyword evidence="6 8" id="KW-0460">Magnesium</keyword>
<evidence type="ECO:0000259" key="11">
    <source>
        <dbReference type="PROSITE" id="PS51883"/>
    </source>
</evidence>
<keyword evidence="2 8" id="KW-0963">Cytoplasm</keyword>
<feature type="compositionally biased region" description="Polar residues" evidence="9">
    <location>
        <begin position="129"/>
        <end position="143"/>
    </location>
</feature>
<evidence type="ECO:0000256" key="4">
    <source>
        <dbReference type="ARBA" id="ARBA00022741"/>
    </source>
</evidence>
<dbReference type="PANTHER" id="PTHR11702:SF31">
    <property type="entry name" value="MITOCHONDRIAL RIBOSOME-ASSOCIATED GTPASE 2"/>
    <property type="match status" value="1"/>
</dbReference>
<keyword evidence="7 8" id="KW-0342">GTP-binding</keyword>
<dbReference type="PANTHER" id="PTHR11702">
    <property type="entry name" value="DEVELOPMENTALLY REGULATED GTP-BINDING PROTEIN-RELATED"/>
    <property type="match status" value="1"/>
</dbReference>
<dbReference type="InterPro" id="IPR006073">
    <property type="entry name" value="GTP-bd"/>
</dbReference>
<dbReference type="InterPro" id="IPR006074">
    <property type="entry name" value="GTP1-OBG_CS"/>
</dbReference>
<evidence type="ECO:0000256" key="6">
    <source>
        <dbReference type="ARBA" id="ARBA00022842"/>
    </source>
</evidence>
<dbReference type="Pfam" id="PF01018">
    <property type="entry name" value="GTP1_OBG"/>
    <property type="match status" value="1"/>
</dbReference>
<dbReference type="SUPFAM" id="SSF82051">
    <property type="entry name" value="Obg GTP-binding protein N-terminal domain"/>
    <property type="match status" value="1"/>
</dbReference>
<dbReference type="GO" id="GO:0005525">
    <property type="term" value="F:GTP binding"/>
    <property type="evidence" value="ECO:0007669"/>
    <property type="project" value="UniProtKB-UniRule"/>
</dbReference>
<dbReference type="PIRSF" id="PIRSF002401">
    <property type="entry name" value="GTP_bd_Obg/CgtA"/>
    <property type="match status" value="1"/>
</dbReference>
<evidence type="ECO:0000256" key="2">
    <source>
        <dbReference type="ARBA" id="ARBA00022490"/>
    </source>
</evidence>
<evidence type="ECO:0000256" key="3">
    <source>
        <dbReference type="ARBA" id="ARBA00022723"/>
    </source>
</evidence>
<dbReference type="FunFam" id="2.70.210.12:FF:000001">
    <property type="entry name" value="GTPase Obg"/>
    <property type="match status" value="1"/>
</dbReference>
<dbReference type="InterPro" id="IPR027417">
    <property type="entry name" value="P-loop_NTPase"/>
</dbReference>
<evidence type="ECO:0000313" key="13">
    <source>
        <dbReference type="Proteomes" id="UP000528457"/>
    </source>
</evidence>
<keyword evidence="4 8" id="KW-0547">Nucleotide-binding</keyword>
<dbReference type="NCBIfam" id="NF008956">
    <property type="entry name" value="PRK12299.1"/>
    <property type="match status" value="1"/>
</dbReference>
<dbReference type="PROSITE" id="PS51710">
    <property type="entry name" value="G_OBG"/>
    <property type="match status" value="1"/>
</dbReference>
<reference evidence="12 13" key="1">
    <citation type="submission" date="2020-08" db="EMBL/GenBank/DDBJ databases">
        <title>Genomic Encyclopedia of Type Strains, Phase IV (KMG-IV): sequencing the most valuable type-strain genomes for metagenomic binning, comparative biology and taxonomic classification.</title>
        <authorList>
            <person name="Goeker M."/>
        </authorList>
    </citation>
    <scope>NUCLEOTIDE SEQUENCE [LARGE SCALE GENOMIC DNA]</scope>
    <source>
        <strain evidence="12 13">DSM 22368</strain>
    </source>
</reference>
<dbReference type="Pfam" id="PF01926">
    <property type="entry name" value="MMR_HSR1"/>
    <property type="match status" value="1"/>
</dbReference>
<keyword evidence="13" id="KW-1185">Reference proteome</keyword>
<name>A0A7X0JT19_9GAMM</name>
<comment type="cofactor">
    <cofactor evidence="8">
        <name>Mg(2+)</name>
        <dbReference type="ChEBI" id="CHEBI:18420"/>
    </cofactor>
</comment>
<dbReference type="GO" id="GO:0042254">
    <property type="term" value="P:ribosome biogenesis"/>
    <property type="evidence" value="ECO:0007669"/>
    <property type="project" value="UniProtKB-UniRule"/>
</dbReference>
<dbReference type="InterPro" id="IPR036726">
    <property type="entry name" value="GTP1_OBG_dom_sf"/>
</dbReference>
<dbReference type="InterPro" id="IPR014100">
    <property type="entry name" value="GTP-bd_Obg/CgtA"/>
</dbReference>
<feature type="binding site" evidence="8">
    <location>
        <position position="193"/>
    </location>
    <ligand>
        <name>Mg(2+)</name>
        <dbReference type="ChEBI" id="CHEBI:18420"/>
    </ligand>
</feature>
<accession>A0A7X0JT19</accession>
<dbReference type="GO" id="GO:0005737">
    <property type="term" value="C:cytoplasm"/>
    <property type="evidence" value="ECO:0007669"/>
    <property type="project" value="UniProtKB-SubCell"/>
</dbReference>
<feature type="region of interest" description="Disordered" evidence="9">
    <location>
        <begin position="128"/>
        <end position="148"/>
    </location>
</feature>
<comment type="similarity">
    <text evidence="1 8">Belongs to the TRAFAC class OBG-HflX-like GTPase superfamily. OBG GTPase family.</text>
</comment>